<reference evidence="2" key="2">
    <citation type="submission" date="2015-01" db="EMBL/GenBank/DDBJ databases">
        <title>Draft genome sequence of potential hydrocarbon metabolising strain of Rhodococcus rhodochrous.</title>
        <authorList>
            <person name="Aggarwal R.K."/>
            <person name="Dawar C."/>
        </authorList>
    </citation>
    <scope>NUCLEOTIDE SEQUENCE [LARGE SCALE GENOMIC DNA]</scope>
    <source>
        <strain evidence="2">KG-21</strain>
    </source>
</reference>
<organism evidence="1 2">
    <name type="scientific">Rhodococcus rhodochrous KG-21</name>
    <dbReference type="NCBI Taxonomy" id="1441923"/>
    <lineage>
        <taxon>Bacteria</taxon>
        <taxon>Bacillati</taxon>
        <taxon>Actinomycetota</taxon>
        <taxon>Actinomycetes</taxon>
        <taxon>Mycobacteriales</taxon>
        <taxon>Nocardiaceae</taxon>
        <taxon>Rhodococcus</taxon>
    </lineage>
</organism>
<comment type="caution">
    <text evidence="1">The sequence shown here is derived from an EMBL/GenBank/DDBJ whole genome shotgun (WGS) entry which is preliminary data.</text>
</comment>
<dbReference type="EMBL" id="AZYO01000014">
    <property type="protein sequence ID" value="KOS56712.1"/>
    <property type="molecule type" value="Genomic_DNA"/>
</dbReference>
<reference evidence="1 2" key="1">
    <citation type="journal article" date="2015" name="Genome Announc.">
        <title>Draft Genome Sequence of Rhodococcus rhodochrous Strain KG-21, a Soil Isolate from Oil Fields of Krishna-Godavari Basin, India.</title>
        <authorList>
            <person name="Dawar C."/>
            <person name="Aggarwal R.K."/>
        </authorList>
    </citation>
    <scope>NUCLEOTIDE SEQUENCE [LARGE SCALE GENOMIC DNA]</scope>
    <source>
        <strain evidence="1 2">KG-21</strain>
    </source>
</reference>
<proteinExistence type="predicted"/>
<protein>
    <submittedName>
        <fullName evidence="1">Uncharacterized protein</fullName>
    </submittedName>
</protein>
<name>A0A0M8PP70_RHORH</name>
<accession>A0A0M8PP70</accession>
<dbReference type="Proteomes" id="UP000037712">
    <property type="component" value="Unassembled WGS sequence"/>
</dbReference>
<dbReference type="AlphaFoldDB" id="A0A0M8PP70"/>
<gene>
    <name evidence="1" type="ORF">Z051_08285</name>
</gene>
<sequence length="70" mass="7486">MSYIESAVGLDGELDRRCDLILLADIGTNSAGGSPCVRDRLYHGADSIFFLVGHHYLGALLGGQNRHLAS</sequence>
<evidence type="ECO:0000313" key="1">
    <source>
        <dbReference type="EMBL" id="KOS56712.1"/>
    </source>
</evidence>
<evidence type="ECO:0000313" key="2">
    <source>
        <dbReference type="Proteomes" id="UP000037712"/>
    </source>
</evidence>